<accession>A0A7C8M9V8</accession>
<evidence type="ECO:0000259" key="2">
    <source>
        <dbReference type="Pfam" id="PF20233"/>
    </source>
</evidence>
<evidence type="ECO:0000313" key="4">
    <source>
        <dbReference type="Proteomes" id="UP000481861"/>
    </source>
</evidence>
<evidence type="ECO:0000256" key="1">
    <source>
        <dbReference type="SAM" id="MobiDB-lite"/>
    </source>
</evidence>
<feature type="domain" description="DUF6590" evidence="2">
    <location>
        <begin position="204"/>
        <end position="314"/>
    </location>
</feature>
<dbReference type="OrthoDB" id="3559580at2759"/>
<dbReference type="InterPro" id="IPR046497">
    <property type="entry name" value="DUF6590"/>
</dbReference>
<dbReference type="AlphaFoldDB" id="A0A7C8M9V8"/>
<comment type="caution">
    <text evidence="3">The sequence shown here is derived from an EMBL/GenBank/DDBJ whole genome shotgun (WGS) entry which is preliminary data.</text>
</comment>
<evidence type="ECO:0000313" key="3">
    <source>
        <dbReference type="EMBL" id="KAF2867742.1"/>
    </source>
</evidence>
<dbReference type="Pfam" id="PF20233">
    <property type="entry name" value="DUF6590"/>
    <property type="match status" value="1"/>
</dbReference>
<sequence length="331" mass="37148">MSSSATVSTSPWKWSPEHKDYYLYQQGSDGELQLVWGRSRVQPPQHDAQPTGQTPLVPYPLNHYNTPYGESPTGGSTSDGLPRTHPTLPNLPYGNQIANFGTDTTVSPSPGHNNLYTHKPTKPTPCPELEPESNTYPKSYGTIPQSRDVDLPMNGVGNESSTLANSYEYTASHRRFFQTACPWFPYCLFFTATSFHTLVTSKRTIRRYVVVRPSLSNGYMYCLPIHTYGRQGCLKPGVFQEQHTTVFAHDRNVAYLPNEEALMKNQALRIIIEEDGYNLDPLCRMDFGTAVAVDPSLKNRKIGRVDTEYIPHLESLYKNGIGKHIPDDKGT</sequence>
<dbReference type="Proteomes" id="UP000481861">
    <property type="component" value="Unassembled WGS sequence"/>
</dbReference>
<organism evidence="3 4">
    <name type="scientific">Massariosphaeria phaeospora</name>
    <dbReference type="NCBI Taxonomy" id="100035"/>
    <lineage>
        <taxon>Eukaryota</taxon>
        <taxon>Fungi</taxon>
        <taxon>Dikarya</taxon>
        <taxon>Ascomycota</taxon>
        <taxon>Pezizomycotina</taxon>
        <taxon>Dothideomycetes</taxon>
        <taxon>Pleosporomycetidae</taxon>
        <taxon>Pleosporales</taxon>
        <taxon>Pleosporales incertae sedis</taxon>
        <taxon>Massariosphaeria</taxon>
    </lineage>
</organism>
<protein>
    <recommendedName>
        <fullName evidence="2">DUF6590 domain-containing protein</fullName>
    </recommendedName>
</protein>
<name>A0A7C8M9V8_9PLEO</name>
<reference evidence="3 4" key="1">
    <citation type="submission" date="2020-01" db="EMBL/GenBank/DDBJ databases">
        <authorList>
            <consortium name="DOE Joint Genome Institute"/>
            <person name="Haridas S."/>
            <person name="Albert R."/>
            <person name="Binder M."/>
            <person name="Bloem J."/>
            <person name="Labutti K."/>
            <person name="Salamov A."/>
            <person name="Andreopoulos B."/>
            <person name="Baker S.E."/>
            <person name="Barry K."/>
            <person name="Bills G."/>
            <person name="Bluhm B.H."/>
            <person name="Cannon C."/>
            <person name="Castanera R."/>
            <person name="Culley D.E."/>
            <person name="Daum C."/>
            <person name="Ezra D."/>
            <person name="Gonzalez J.B."/>
            <person name="Henrissat B."/>
            <person name="Kuo A."/>
            <person name="Liang C."/>
            <person name="Lipzen A."/>
            <person name="Lutzoni F."/>
            <person name="Magnuson J."/>
            <person name="Mondo S."/>
            <person name="Nolan M."/>
            <person name="Ohm R."/>
            <person name="Pangilinan J."/>
            <person name="Park H.-J.H."/>
            <person name="Ramirez L."/>
            <person name="Alfaro M."/>
            <person name="Sun H."/>
            <person name="Tritt A."/>
            <person name="Yoshinaga Y."/>
            <person name="Zwiers L.-H.L."/>
            <person name="Turgeon B.G."/>
            <person name="Goodwin S.B."/>
            <person name="Spatafora J.W."/>
            <person name="Crous P.W."/>
            <person name="Grigoriev I.V."/>
        </authorList>
    </citation>
    <scope>NUCLEOTIDE SEQUENCE [LARGE SCALE GENOMIC DNA]</scope>
    <source>
        <strain evidence="3 4">CBS 611.86</strain>
    </source>
</reference>
<proteinExistence type="predicted"/>
<keyword evidence="4" id="KW-1185">Reference proteome</keyword>
<gene>
    <name evidence="3" type="ORF">BDV95DRAFT_597945</name>
</gene>
<feature type="region of interest" description="Disordered" evidence="1">
    <location>
        <begin position="66"/>
        <end position="86"/>
    </location>
</feature>
<dbReference type="EMBL" id="JAADJZ010000022">
    <property type="protein sequence ID" value="KAF2867742.1"/>
    <property type="molecule type" value="Genomic_DNA"/>
</dbReference>